<evidence type="ECO:0000313" key="3">
    <source>
        <dbReference type="Proteomes" id="UP001050691"/>
    </source>
</evidence>
<dbReference type="Pfam" id="PF02089">
    <property type="entry name" value="Palm_thioest"/>
    <property type="match status" value="1"/>
</dbReference>
<proteinExistence type="predicted"/>
<reference evidence="2" key="1">
    <citation type="submission" date="2021-10" db="EMBL/GenBank/DDBJ databases">
        <title>De novo Genome Assembly of Clathrus columnatus (Basidiomycota, Fungi) Using Illumina and Nanopore Sequence Data.</title>
        <authorList>
            <person name="Ogiso-Tanaka E."/>
            <person name="Itagaki H."/>
            <person name="Hosoya T."/>
            <person name="Hosaka K."/>
        </authorList>
    </citation>
    <scope>NUCLEOTIDE SEQUENCE</scope>
    <source>
        <strain evidence="2">MO-923</strain>
    </source>
</reference>
<evidence type="ECO:0000256" key="1">
    <source>
        <dbReference type="ARBA" id="ARBA00022801"/>
    </source>
</evidence>
<dbReference type="GO" id="GO:0016790">
    <property type="term" value="F:thiolester hydrolase activity"/>
    <property type="evidence" value="ECO:0007669"/>
    <property type="project" value="TreeGrafter"/>
</dbReference>
<keyword evidence="1" id="KW-0378">Hydrolase</keyword>
<evidence type="ECO:0000313" key="2">
    <source>
        <dbReference type="EMBL" id="GJJ06301.1"/>
    </source>
</evidence>
<name>A0AAV4ZWL8_9AGAM</name>
<dbReference type="PANTHER" id="PTHR11247">
    <property type="entry name" value="PALMITOYL-PROTEIN THIOESTERASE/DOLICHYLDIPHOSPHATASE 1"/>
    <property type="match status" value="1"/>
</dbReference>
<sequence>MKMETQIKKRHGLDLGGQIWRAYIERFNDPPVHSLITFGSQHMGISKSADCEPGDFLCQSVQRIIRFGVYNSWVQNSIVPAQYFRDPLRIGTYLDSSNFLADINNERPLSRNQTYANNLASLEKLVLVLFDEDETVIPKESSWFGSYTLSDGSDSQNLTIIPMQQQPLYTEDWIGLKKLDSEGRIKLIACEGGHLHYSECWNTVIKQYSGAPKPNDSYESH</sequence>
<comment type="caution">
    <text evidence="2">The sequence shown here is derived from an EMBL/GenBank/DDBJ whole genome shotgun (WGS) entry which is preliminary data.</text>
</comment>
<dbReference type="EMBL" id="BPWL01000001">
    <property type="protein sequence ID" value="GJJ06301.1"/>
    <property type="molecule type" value="Genomic_DNA"/>
</dbReference>
<accession>A0AAV4ZWL8</accession>
<dbReference type="AlphaFoldDB" id="A0AAV4ZWL8"/>
<organism evidence="2 3">
    <name type="scientific">Clathrus columnatus</name>
    <dbReference type="NCBI Taxonomy" id="1419009"/>
    <lineage>
        <taxon>Eukaryota</taxon>
        <taxon>Fungi</taxon>
        <taxon>Dikarya</taxon>
        <taxon>Basidiomycota</taxon>
        <taxon>Agaricomycotina</taxon>
        <taxon>Agaricomycetes</taxon>
        <taxon>Phallomycetidae</taxon>
        <taxon>Phallales</taxon>
        <taxon>Clathraceae</taxon>
        <taxon>Clathrus</taxon>
    </lineage>
</organism>
<dbReference type="PANTHER" id="PTHR11247:SF8">
    <property type="entry name" value="PALMITOYL-PROTEIN THIOESTERASE 1"/>
    <property type="match status" value="1"/>
</dbReference>
<gene>
    <name evidence="2" type="ORF">Clacol_000492</name>
</gene>
<dbReference type="Proteomes" id="UP001050691">
    <property type="component" value="Unassembled WGS sequence"/>
</dbReference>
<dbReference type="SUPFAM" id="SSF53474">
    <property type="entry name" value="alpha/beta-Hydrolases"/>
    <property type="match status" value="1"/>
</dbReference>
<protein>
    <recommendedName>
        <fullName evidence="4">Palmitoyl-protein thioesterase 1</fullName>
    </recommendedName>
</protein>
<dbReference type="Gene3D" id="3.40.50.1820">
    <property type="entry name" value="alpha/beta hydrolase"/>
    <property type="match status" value="1"/>
</dbReference>
<keyword evidence="3" id="KW-1185">Reference proteome</keyword>
<dbReference type="InterPro" id="IPR029058">
    <property type="entry name" value="AB_hydrolase_fold"/>
</dbReference>
<evidence type="ECO:0008006" key="4">
    <source>
        <dbReference type="Google" id="ProtNLM"/>
    </source>
</evidence>